<organism evidence="1 2">
    <name type="scientific">Brachionus plicatilis</name>
    <name type="common">Marine rotifer</name>
    <name type="synonym">Brachionus muelleri</name>
    <dbReference type="NCBI Taxonomy" id="10195"/>
    <lineage>
        <taxon>Eukaryota</taxon>
        <taxon>Metazoa</taxon>
        <taxon>Spiralia</taxon>
        <taxon>Gnathifera</taxon>
        <taxon>Rotifera</taxon>
        <taxon>Eurotatoria</taxon>
        <taxon>Monogononta</taxon>
        <taxon>Pseudotrocha</taxon>
        <taxon>Ploima</taxon>
        <taxon>Brachionidae</taxon>
        <taxon>Brachionus</taxon>
    </lineage>
</organism>
<name>A0A3M7QUT1_BRAPC</name>
<proteinExistence type="predicted"/>
<accession>A0A3M7QUT1</accession>
<comment type="caution">
    <text evidence="1">The sequence shown here is derived from an EMBL/GenBank/DDBJ whole genome shotgun (WGS) entry which is preliminary data.</text>
</comment>
<protein>
    <submittedName>
        <fullName evidence="1">Uncharacterized protein</fullName>
    </submittedName>
</protein>
<gene>
    <name evidence="1" type="ORF">BpHYR1_017352</name>
</gene>
<reference evidence="1 2" key="1">
    <citation type="journal article" date="2018" name="Sci. Rep.">
        <title>Genomic signatures of local adaptation to the degree of environmental predictability in rotifers.</title>
        <authorList>
            <person name="Franch-Gras L."/>
            <person name="Hahn C."/>
            <person name="Garcia-Roger E.M."/>
            <person name="Carmona M.J."/>
            <person name="Serra M."/>
            <person name="Gomez A."/>
        </authorList>
    </citation>
    <scope>NUCLEOTIDE SEQUENCE [LARGE SCALE GENOMIC DNA]</scope>
    <source>
        <strain evidence="1">HYR1</strain>
    </source>
</reference>
<evidence type="ECO:0000313" key="1">
    <source>
        <dbReference type="EMBL" id="RNA15043.1"/>
    </source>
</evidence>
<keyword evidence="2" id="KW-1185">Reference proteome</keyword>
<sequence>MMDTETDDDDENGKYFFGSATGVPSHNNALEFTNRYTKGNGLDRSRLAILQFLNLCRDDVKYELEPIFELKDWTNAFKWNLLRKKVVKINTQAFIRSSSGGTSLLKEEKAWSSTSYKRGANMTVMRSTRKYSTTTTNTAITNHT</sequence>
<evidence type="ECO:0000313" key="2">
    <source>
        <dbReference type="Proteomes" id="UP000276133"/>
    </source>
</evidence>
<dbReference type="Proteomes" id="UP000276133">
    <property type="component" value="Unassembled WGS sequence"/>
</dbReference>
<dbReference type="AlphaFoldDB" id="A0A3M7QUT1"/>
<dbReference type="EMBL" id="REGN01005052">
    <property type="protein sequence ID" value="RNA15043.1"/>
    <property type="molecule type" value="Genomic_DNA"/>
</dbReference>